<feature type="compositionally biased region" description="Low complexity" evidence="1">
    <location>
        <begin position="69"/>
        <end position="89"/>
    </location>
</feature>
<comment type="caution">
    <text evidence="2">The sequence shown here is derived from an EMBL/GenBank/DDBJ whole genome shotgun (WGS) entry which is preliminary data.</text>
</comment>
<feature type="region of interest" description="Disordered" evidence="1">
    <location>
        <begin position="313"/>
        <end position="407"/>
    </location>
</feature>
<feature type="compositionally biased region" description="Basic and acidic residues" evidence="1">
    <location>
        <begin position="350"/>
        <end position="369"/>
    </location>
</feature>
<name>A0A640UUB6_9ACTN</name>
<feature type="compositionally biased region" description="Pro residues" evidence="1">
    <location>
        <begin position="59"/>
        <end position="68"/>
    </location>
</feature>
<feature type="compositionally biased region" description="Gly residues" evidence="1">
    <location>
        <begin position="524"/>
        <end position="541"/>
    </location>
</feature>
<dbReference type="EMBL" id="BLIR01000001">
    <property type="protein sequence ID" value="GFE38311.1"/>
    <property type="molecule type" value="Genomic_DNA"/>
</dbReference>
<feature type="compositionally biased region" description="Gly residues" evidence="1">
    <location>
        <begin position="216"/>
        <end position="230"/>
    </location>
</feature>
<dbReference type="Proteomes" id="UP000431826">
    <property type="component" value="Unassembled WGS sequence"/>
</dbReference>
<accession>A0A640UUB6</accession>
<evidence type="ECO:0008006" key="4">
    <source>
        <dbReference type="Google" id="ProtNLM"/>
    </source>
</evidence>
<proteinExistence type="predicted"/>
<evidence type="ECO:0000313" key="3">
    <source>
        <dbReference type="Proteomes" id="UP000431826"/>
    </source>
</evidence>
<dbReference type="AlphaFoldDB" id="A0A640UUB6"/>
<evidence type="ECO:0000313" key="2">
    <source>
        <dbReference type="EMBL" id="GFE38311.1"/>
    </source>
</evidence>
<keyword evidence="3" id="KW-1185">Reference proteome</keyword>
<reference evidence="2 3" key="1">
    <citation type="submission" date="2019-12" db="EMBL/GenBank/DDBJ databases">
        <title>Whole genome shotgun sequence of Streptomyces tubercidicus NBRC 13090.</title>
        <authorList>
            <person name="Ichikawa N."/>
            <person name="Kimura A."/>
            <person name="Kitahashi Y."/>
            <person name="Komaki H."/>
            <person name="Tamura T."/>
        </authorList>
    </citation>
    <scope>NUCLEOTIDE SEQUENCE [LARGE SCALE GENOMIC DNA]</scope>
    <source>
        <strain evidence="2 3">NBRC 13090</strain>
    </source>
</reference>
<feature type="compositionally biased region" description="Polar residues" evidence="1">
    <location>
        <begin position="170"/>
        <end position="182"/>
    </location>
</feature>
<feature type="compositionally biased region" description="Low complexity" evidence="1">
    <location>
        <begin position="551"/>
        <end position="562"/>
    </location>
</feature>
<protein>
    <recommendedName>
        <fullName evidence="4">DUF4232 domain-containing protein</fullName>
    </recommendedName>
</protein>
<sequence length="580" mass="56486">MSGRTFGRHHPDGAFGSGELGGSGGSYGLGGSYGPGGPCGSGGPGGSGGAMRLSRPDAPSFPNPPNPSNFPSGLYTPNAPNTPNTPSTSIDLMNHSGPRTHGPGPLDSARTGTPYGQRREASGAPGAPGVGELAGVRGESADVARGLYAAREAQGHPHGEPGSGRRAGVTSGQGRKTGQVSGSGDDIAVTDGAQAATEGASGAGGEPDSHAYGNDGPTGSGFGGGTGGDGGDGDGRSHPTGGDFGGEDDLRRLLHSRVGDLEPAPDALDRLRRAVPARRQRRRHAVVGAAAALLLGGTSIPAMVHVAHLAGSSEERPANAAGSARPQGGAEGAHGEGTEQAGPQPPGKGGEQRGEDKPAGKDKARDRNGAGHGVGSGAPAPDETMDVTSPVCGRDQLGKGTSTVGTADSAGRVYGAFRVVNTSGTACSVEGGGSIGLVAQGSTNADRIHVVDHTSGDEATGLPDPATTPDQLVLKPGEAYEVKFAWIPDSGGGTTGCATPGPSPTPDPSKDPGQSPEAGTPPGDSGGQAGGDEGPGDGGSASGSIVLSHTPEAGEPAAADAKVADACAGTVYRTEALAGR</sequence>
<feature type="region of interest" description="Disordered" evidence="1">
    <location>
        <begin position="487"/>
        <end position="562"/>
    </location>
</feature>
<evidence type="ECO:0000256" key="1">
    <source>
        <dbReference type="SAM" id="MobiDB-lite"/>
    </source>
</evidence>
<organism evidence="2 3">
    <name type="scientific">Streptomyces tubercidicus</name>
    <dbReference type="NCBI Taxonomy" id="47759"/>
    <lineage>
        <taxon>Bacteria</taxon>
        <taxon>Bacillati</taxon>
        <taxon>Actinomycetota</taxon>
        <taxon>Actinomycetes</taxon>
        <taxon>Kitasatosporales</taxon>
        <taxon>Streptomycetaceae</taxon>
        <taxon>Streptomyces</taxon>
    </lineage>
</organism>
<gene>
    <name evidence="2" type="ORF">Stube_29840</name>
</gene>
<feature type="region of interest" description="Disordered" evidence="1">
    <location>
        <begin position="1"/>
        <end position="249"/>
    </location>
</feature>
<feature type="compositionally biased region" description="Gly residues" evidence="1">
    <location>
        <begin position="15"/>
        <end position="49"/>
    </location>
</feature>